<accession>A0A381VEC7</accession>
<organism evidence="1">
    <name type="scientific">marine metagenome</name>
    <dbReference type="NCBI Taxonomy" id="408172"/>
    <lineage>
        <taxon>unclassified sequences</taxon>
        <taxon>metagenomes</taxon>
        <taxon>ecological metagenomes</taxon>
    </lineage>
</organism>
<gene>
    <name evidence="1" type="ORF">METZ01_LOCUS91569</name>
</gene>
<proteinExistence type="predicted"/>
<sequence length="38" mass="4117">MNRACYKASFLFLAAGLGLGGCKTPLTKPLQPEIVFYP</sequence>
<name>A0A381VEC7_9ZZZZ</name>
<dbReference type="AlphaFoldDB" id="A0A381VEC7"/>
<reference evidence="1" key="1">
    <citation type="submission" date="2018-05" db="EMBL/GenBank/DDBJ databases">
        <authorList>
            <person name="Lanie J.A."/>
            <person name="Ng W.-L."/>
            <person name="Kazmierczak K.M."/>
            <person name="Andrzejewski T.M."/>
            <person name="Davidsen T.M."/>
            <person name="Wayne K.J."/>
            <person name="Tettelin H."/>
            <person name="Glass J.I."/>
            <person name="Rusch D."/>
            <person name="Podicherti R."/>
            <person name="Tsui H.-C.T."/>
            <person name="Winkler M.E."/>
        </authorList>
    </citation>
    <scope>NUCLEOTIDE SEQUENCE</scope>
</reference>
<evidence type="ECO:0000313" key="1">
    <source>
        <dbReference type="EMBL" id="SVA38715.1"/>
    </source>
</evidence>
<dbReference type="PROSITE" id="PS51257">
    <property type="entry name" value="PROKAR_LIPOPROTEIN"/>
    <property type="match status" value="1"/>
</dbReference>
<feature type="non-terminal residue" evidence="1">
    <location>
        <position position="38"/>
    </location>
</feature>
<dbReference type="EMBL" id="UINC01008609">
    <property type="protein sequence ID" value="SVA38715.1"/>
    <property type="molecule type" value="Genomic_DNA"/>
</dbReference>
<protein>
    <submittedName>
        <fullName evidence="1">Uncharacterized protein</fullName>
    </submittedName>
</protein>